<name>A0ABT8SPJ8_9CAUL</name>
<evidence type="ECO:0000313" key="2">
    <source>
        <dbReference type="EMBL" id="MDO1560406.1"/>
    </source>
</evidence>
<feature type="compositionally biased region" description="Pro residues" evidence="1">
    <location>
        <begin position="24"/>
        <end position="38"/>
    </location>
</feature>
<proteinExistence type="predicted"/>
<feature type="region of interest" description="Disordered" evidence="1">
    <location>
        <begin position="128"/>
        <end position="179"/>
    </location>
</feature>
<sequence length="179" mass="18997">MSGGRPVDSADKADPSLSEVLPQTPSPTKPIQEPPYSPPAEAEPAAKLRPLKPTKAELDAIWSATPRLGRERSSRADLDRALTAAMRRGHDPGRVLAGLRAAYASSSYQGDHAKGVHRLIEADRWASFVEPDPDPPPAGPVDPAVEAHRQAHFAKTGEWKASWGPKPSTDHSPATGAAA</sequence>
<evidence type="ECO:0000313" key="3">
    <source>
        <dbReference type="Proteomes" id="UP001169063"/>
    </source>
</evidence>
<keyword evidence="3" id="KW-1185">Reference proteome</keyword>
<accession>A0ABT8SPJ8</accession>
<dbReference type="EMBL" id="JAUKTR010000006">
    <property type="protein sequence ID" value="MDO1560406.1"/>
    <property type="molecule type" value="Genomic_DNA"/>
</dbReference>
<protein>
    <submittedName>
        <fullName evidence="2">Uncharacterized protein</fullName>
    </submittedName>
</protein>
<dbReference type="Proteomes" id="UP001169063">
    <property type="component" value="Unassembled WGS sequence"/>
</dbReference>
<reference evidence="2" key="1">
    <citation type="submission" date="2023-07" db="EMBL/GenBank/DDBJ databases">
        <title>Brevundimonas soil sp. nov., isolated from the soil of chemical plant.</title>
        <authorList>
            <person name="Wu N."/>
        </authorList>
    </citation>
    <scope>NUCLEOTIDE SEQUENCE</scope>
    <source>
        <strain evidence="2">XZ-24</strain>
    </source>
</reference>
<organism evidence="2 3">
    <name type="scientific">Peiella sedimenti</name>
    <dbReference type="NCBI Taxonomy" id="3061083"/>
    <lineage>
        <taxon>Bacteria</taxon>
        <taxon>Pseudomonadati</taxon>
        <taxon>Pseudomonadota</taxon>
        <taxon>Alphaproteobacteria</taxon>
        <taxon>Caulobacterales</taxon>
        <taxon>Caulobacteraceae</taxon>
        <taxon>Peiella</taxon>
    </lineage>
</organism>
<evidence type="ECO:0000256" key="1">
    <source>
        <dbReference type="SAM" id="MobiDB-lite"/>
    </source>
</evidence>
<comment type="caution">
    <text evidence="2">The sequence shown here is derived from an EMBL/GenBank/DDBJ whole genome shotgun (WGS) entry which is preliminary data.</text>
</comment>
<feature type="region of interest" description="Disordered" evidence="1">
    <location>
        <begin position="1"/>
        <end position="53"/>
    </location>
</feature>
<gene>
    <name evidence="2" type="ORF">Q0812_13305</name>
</gene>
<dbReference type="RefSeq" id="WP_302110837.1">
    <property type="nucleotide sequence ID" value="NZ_JAUKTR010000006.1"/>
</dbReference>